<organism evidence="2 3">
    <name type="scientific">Pseudomonas machongensis</name>
    <dbReference type="NCBI Taxonomy" id="3110229"/>
    <lineage>
        <taxon>Bacteria</taxon>
        <taxon>Pseudomonadati</taxon>
        <taxon>Pseudomonadota</taxon>
        <taxon>Gammaproteobacteria</taxon>
        <taxon>Pseudomonadales</taxon>
        <taxon>Pseudomonadaceae</taxon>
        <taxon>Pseudomonas</taxon>
    </lineage>
</organism>
<dbReference type="InterPro" id="IPR025979">
    <property type="entry name" value="ChrR-like_cupin_dom"/>
</dbReference>
<protein>
    <submittedName>
        <fullName evidence="2">Cupin domain-containing protein</fullName>
    </submittedName>
</protein>
<keyword evidence="3" id="KW-1185">Reference proteome</keyword>
<name>A0ABU5VDD5_9PSED</name>
<reference evidence="2 3" key="1">
    <citation type="submission" date="2023-12" db="EMBL/GenBank/DDBJ databases">
        <title>Pseudomonas machongensis sp. nov., isolated from wilted pepper plants (Capsicum annuum).</title>
        <authorList>
            <person name="Qiu M."/>
            <person name="Li Y."/>
            <person name="Liu Q."/>
            <person name="Zhang X."/>
            <person name="Huang Y."/>
            <person name="Guo R."/>
            <person name="Hu M."/>
            <person name="Zhou J."/>
            <person name="Zhou X."/>
        </authorList>
    </citation>
    <scope>NUCLEOTIDE SEQUENCE [LARGE SCALE GENOMIC DNA]</scope>
    <source>
        <strain evidence="2 3">MH2</strain>
    </source>
</reference>
<dbReference type="InterPro" id="IPR011051">
    <property type="entry name" value="RmlC_Cupin_sf"/>
</dbReference>
<dbReference type="RefSeq" id="WP_197891133.1">
    <property type="nucleotide sequence ID" value="NZ_JAYFUI010000077.1"/>
</dbReference>
<dbReference type="Pfam" id="PF12973">
    <property type="entry name" value="Cupin_7"/>
    <property type="match status" value="1"/>
</dbReference>
<accession>A0ABU5VDD5</accession>
<dbReference type="Gene3D" id="2.60.120.10">
    <property type="entry name" value="Jelly Rolls"/>
    <property type="match status" value="1"/>
</dbReference>
<gene>
    <name evidence="2" type="ORF">VA602_07810</name>
</gene>
<sequence>MELQKYLNDDLSQRVIMHGADLPWIDSPSPGVQRRPLFRIGCEKARATTLVRYEPGSHFSTHRHPRGEEFLVLEGVFEDEHGRYPVGSYVRNPPGSKHTPGGAQGCTIFVRLRQFDDHDNVQMSTHLNGQPHQLLFENVHERVSVERLQPSASLHLDNGRGLEVLVLDGSLEGDGFVLRPWSWMRLPAGMDLQAQAGSDGARVWVKDASLQL</sequence>
<evidence type="ECO:0000259" key="1">
    <source>
        <dbReference type="Pfam" id="PF12973"/>
    </source>
</evidence>
<evidence type="ECO:0000313" key="2">
    <source>
        <dbReference type="EMBL" id="MEA5671247.1"/>
    </source>
</evidence>
<comment type="caution">
    <text evidence="2">The sequence shown here is derived from an EMBL/GenBank/DDBJ whole genome shotgun (WGS) entry which is preliminary data.</text>
</comment>
<dbReference type="EMBL" id="JAYFUI010000077">
    <property type="protein sequence ID" value="MEA5671247.1"/>
    <property type="molecule type" value="Genomic_DNA"/>
</dbReference>
<dbReference type="SUPFAM" id="SSF51182">
    <property type="entry name" value="RmlC-like cupins"/>
    <property type="match status" value="2"/>
</dbReference>
<feature type="domain" description="ChrR-like cupin" evidence="1">
    <location>
        <begin position="13"/>
        <end position="115"/>
    </location>
</feature>
<dbReference type="Proteomes" id="UP001302573">
    <property type="component" value="Unassembled WGS sequence"/>
</dbReference>
<evidence type="ECO:0000313" key="3">
    <source>
        <dbReference type="Proteomes" id="UP001302573"/>
    </source>
</evidence>
<dbReference type="InterPro" id="IPR014710">
    <property type="entry name" value="RmlC-like_jellyroll"/>
</dbReference>
<dbReference type="CDD" id="cd20303">
    <property type="entry name" value="cupin_ChrR_1"/>
    <property type="match status" value="1"/>
</dbReference>
<proteinExistence type="predicted"/>